<feature type="compositionally biased region" description="Polar residues" evidence="1">
    <location>
        <begin position="54"/>
        <end position="66"/>
    </location>
</feature>
<proteinExistence type="predicted"/>
<feature type="region of interest" description="Disordered" evidence="1">
    <location>
        <begin position="1"/>
        <end position="40"/>
    </location>
</feature>
<dbReference type="Proteomes" id="UP000319809">
    <property type="component" value="Chromosome"/>
</dbReference>
<feature type="compositionally biased region" description="Polar residues" evidence="1">
    <location>
        <begin position="1"/>
        <end position="18"/>
    </location>
</feature>
<evidence type="ECO:0000313" key="3">
    <source>
        <dbReference type="Proteomes" id="UP000319809"/>
    </source>
</evidence>
<name>A0A4Y5YE42_9GAMM</name>
<protein>
    <submittedName>
        <fullName evidence="2">Uncharacterized protein</fullName>
    </submittedName>
</protein>
<organism evidence="2 3">
    <name type="scientific">Shewanella polaris</name>
    <dbReference type="NCBI Taxonomy" id="2588449"/>
    <lineage>
        <taxon>Bacteria</taxon>
        <taxon>Pseudomonadati</taxon>
        <taxon>Pseudomonadota</taxon>
        <taxon>Gammaproteobacteria</taxon>
        <taxon>Alteromonadales</taxon>
        <taxon>Shewanellaceae</taxon>
        <taxon>Shewanella</taxon>
    </lineage>
</organism>
<reference evidence="2 3" key="1">
    <citation type="submission" date="2019-06" db="EMBL/GenBank/DDBJ databases">
        <title>The genome of Shewanella sp. SM1901.</title>
        <authorList>
            <person name="Cha Q."/>
        </authorList>
    </citation>
    <scope>NUCLEOTIDE SEQUENCE [LARGE SCALE GENOMIC DNA]</scope>
    <source>
        <strain evidence="2 3">SM1901</strain>
    </source>
</reference>
<dbReference type="KEGG" id="spol:FH971_07980"/>
<sequence length="121" mass="12805">MQVSSGNTMTQMSSTESAQRPPRPDGPPPPPPGSVPPGLEDAVLSLTDEEQESTTEMLASLSSEQQDSLKAMLDELKPMTDGLSDEDIGSIFFEALSSIYNSDSSETASNSSTSIQVDTYA</sequence>
<gene>
    <name evidence="2" type="ORF">FH971_07980</name>
</gene>
<dbReference type="RefSeq" id="WP_140233943.1">
    <property type="nucleotide sequence ID" value="NZ_CP041036.1"/>
</dbReference>
<dbReference type="EMBL" id="CP041036">
    <property type="protein sequence ID" value="QDE30907.1"/>
    <property type="molecule type" value="Genomic_DNA"/>
</dbReference>
<feature type="compositionally biased region" description="Low complexity" evidence="1">
    <location>
        <begin position="102"/>
        <end position="114"/>
    </location>
</feature>
<feature type="region of interest" description="Disordered" evidence="1">
    <location>
        <begin position="47"/>
        <end position="66"/>
    </location>
</feature>
<keyword evidence="3" id="KW-1185">Reference proteome</keyword>
<evidence type="ECO:0000256" key="1">
    <source>
        <dbReference type="SAM" id="MobiDB-lite"/>
    </source>
</evidence>
<evidence type="ECO:0000313" key="2">
    <source>
        <dbReference type="EMBL" id="QDE30907.1"/>
    </source>
</evidence>
<dbReference type="AlphaFoldDB" id="A0A4Y5YE42"/>
<feature type="compositionally biased region" description="Pro residues" evidence="1">
    <location>
        <begin position="24"/>
        <end position="35"/>
    </location>
</feature>
<accession>A0A4Y5YE42</accession>
<feature type="region of interest" description="Disordered" evidence="1">
    <location>
        <begin position="102"/>
        <end position="121"/>
    </location>
</feature>